<feature type="binding site" evidence="3">
    <location>
        <position position="26"/>
    </location>
    <ligand>
        <name>Mg(2+)</name>
        <dbReference type="ChEBI" id="CHEBI:18420"/>
    </ligand>
</feature>
<dbReference type="EC" id="2.5.1.-" evidence="3"/>
<dbReference type="PANTHER" id="PTHR10291">
    <property type="entry name" value="DEHYDRODOLICHYL DIPHOSPHATE SYNTHASE FAMILY MEMBER"/>
    <property type="match status" value="1"/>
</dbReference>
<feature type="active site" description="Proton acceptor" evidence="3">
    <location>
        <position position="74"/>
    </location>
</feature>
<gene>
    <name evidence="4" type="ORF">GA0074694_5746</name>
</gene>
<feature type="active site" evidence="3">
    <location>
        <position position="26"/>
    </location>
</feature>
<comment type="subunit">
    <text evidence="3">Homodimer.</text>
</comment>
<evidence type="ECO:0000256" key="2">
    <source>
        <dbReference type="ARBA" id="ARBA00038453"/>
    </source>
</evidence>
<dbReference type="CDD" id="cd00475">
    <property type="entry name" value="Cis_IPPS"/>
    <property type="match status" value="1"/>
</dbReference>
<evidence type="ECO:0000313" key="5">
    <source>
        <dbReference type="Proteomes" id="UP000198906"/>
    </source>
</evidence>
<keyword evidence="1 3" id="KW-0808">Transferase</keyword>
<name>A0A1C6SMM0_9ACTN</name>
<dbReference type="Pfam" id="PF01255">
    <property type="entry name" value="Prenyltransf"/>
    <property type="match status" value="1"/>
</dbReference>
<comment type="caution">
    <text evidence="3">Lacks conserved residue(s) required for the propagation of feature annotation.</text>
</comment>
<dbReference type="PROSITE" id="PS01066">
    <property type="entry name" value="UPP_SYNTHASE"/>
    <property type="match status" value="1"/>
</dbReference>
<dbReference type="RefSeq" id="WP_091462947.1">
    <property type="nucleotide sequence ID" value="NZ_FMHU01000002.1"/>
</dbReference>
<dbReference type="Gene3D" id="3.40.1180.10">
    <property type="entry name" value="Decaprenyl diphosphate synthase-like"/>
    <property type="match status" value="1"/>
</dbReference>
<dbReference type="HAMAP" id="MF_01139">
    <property type="entry name" value="ISPT"/>
    <property type="match status" value="1"/>
</dbReference>
<comment type="cofactor">
    <cofactor evidence="3">
        <name>Mg(2+)</name>
        <dbReference type="ChEBI" id="CHEBI:18420"/>
    </cofactor>
    <text evidence="3">Binds 2 magnesium ions per subunit.</text>
</comment>
<feature type="binding site" evidence="3">
    <location>
        <position position="77"/>
    </location>
    <ligand>
        <name>substrate</name>
    </ligand>
</feature>
<dbReference type="InterPro" id="IPR001441">
    <property type="entry name" value="UPP_synth-like"/>
</dbReference>
<dbReference type="Proteomes" id="UP000198906">
    <property type="component" value="Unassembled WGS sequence"/>
</dbReference>
<dbReference type="AlphaFoldDB" id="A0A1C6SMM0"/>
<dbReference type="GO" id="GO:0000287">
    <property type="term" value="F:magnesium ion binding"/>
    <property type="evidence" value="ECO:0007669"/>
    <property type="project" value="UniProtKB-UniRule"/>
</dbReference>
<dbReference type="STRING" id="47866.GA0074694_5746"/>
<feature type="binding site" evidence="3">
    <location>
        <begin position="27"/>
        <end position="30"/>
    </location>
    <ligand>
        <name>substrate</name>
    </ligand>
</feature>
<dbReference type="NCBIfam" id="TIGR00055">
    <property type="entry name" value="uppS"/>
    <property type="match status" value="1"/>
</dbReference>
<evidence type="ECO:0000256" key="3">
    <source>
        <dbReference type="HAMAP-Rule" id="MF_01139"/>
    </source>
</evidence>
<keyword evidence="3" id="KW-0479">Metal-binding</keyword>
<feature type="binding site" evidence="3">
    <location>
        <begin position="203"/>
        <end position="205"/>
    </location>
    <ligand>
        <name>substrate</name>
    </ligand>
</feature>
<proteinExistence type="inferred from homology"/>
<organism evidence="4 5">
    <name type="scientific">Micromonospora inyonensis</name>
    <dbReference type="NCBI Taxonomy" id="47866"/>
    <lineage>
        <taxon>Bacteria</taxon>
        <taxon>Bacillati</taxon>
        <taxon>Actinomycetota</taxon>
        <taxon>Actinomycetes</taxon>
        <taxon>Micromonosporales</taxon>
        <taxon>Micromonosporaceae</taxon>
        <taxon>Micromonospora</taxon>
    </lineage>
</organism>
<feature type="binding site" evidence="3">
    <location>
        <position position="216"/>
    </location>
    <ligand>
        <name>Mg(2+)</name>
        <dbReference type="ChEBI" id="CHEBI:18420"/>
    </ligand>
</feature>
<feature type="binding site" evidence="3">
    <location>
        <position position="197"/>
    </location>
    <ligand>
        <name>substrate</name>
    </ligand>
</feature>
<keyword evidence="5" id="KW-1185">Reference proteome</keyword>
<dbReference type="EMBL" id="FMHU01000002">
    <property type="protein sequence ID" value="SCL30623.1"/>
    <property type="molecule type" value="Genomic_DNA"/>
</dbReference>
<evidence type="ECO:0000313" key="4">
    <source>
        <dbReference type="EMBL" id="SCL30623.1"/>
    </source>
</evidence>
<comment type="similarity">
    <text evidence="2">Belongs to the UPP synthase family. Z-FPP synthase subfamily.</text>
</comment>
<dbReference type="PANTHER" id="PTHR10291:SF43">
    <property type="entry name" value="DEHYDRODOLICHYL DIPHOSPHATE SYNTHASE COMPLEX SUBUNIT DHDDS"/>
    <property type="match status" value="1"/>
</dbReference>
<dbReference type="GO" id="GO:0045547">
    <property type="term" value="F:ditrans,polycis-polyprenyl diphosphate synthase [(2E,6E)-farnesyl diphosphate specific] activity"/>
    <property type="evidence" value="ECO:0007669"/>
    <property type="project" value="TreeGrafter"/>
</dbReference>
<accession>A0A1C6SMM0</accession>
<dbReference type="GO" id="GO:0016094">
    <property type="term" value="P:polyprenol biosynthetic process"/>
    <property type="evidence" value="ECO:0007669"/>
    <property type="project" value="TreeGrafter"/>
</dbReference>
<evidence type="ECO:0000256" key="1">
    <source>
        <dbReference type="ARBA" id="ARBA00022679"/>
    </source>
</evidence>
<reference evidence="5" key="1">
    <citation type="submission" date="2016-06" db="EMBL/GenBank/DDBJ databases">
        <authorList>
            <person name="Varghese N."/>
        </authorList>
    </citation>
    <scope>NUCLEOTIDE SEQUENCE [LARGE SCALE GENOMIC DNA]</scope>
    <source>
        <strain evidence="5">DSM 46123</strain>
    </source>
</reference>
<protein>
    <recommendedName>
        <fullName evidence="3">Isoprenyl transferase</fullName>
        <ecNumber evidence="3">2.5.1.-</ecNumber>
    </recommendedName>
</protein>
<comment type="function">
    <text evidence="3">Catalyzes the condensation of isopentenyl diphosphate (IPP) with allylic pyrophosphates generating different type of terpenoids.</text>
</comment>
<feature type="binding site" evidence="3">
    <location>
        <begin position="71"/>
        <end position="73"/>
    </location>
    <ligand>
        <name>substrate</name>
    </ligand>
</feature>
<keyword evidence="3" id="KW-0460">Magnesium</keyword>
<dbReference type="InterPro" id="IPR018520">
    <property type="entry name" value="UPP_synth-like_CS"/>
</dbReference>
<dbReference type="InterPro" id="IPR036424">
    <property type="entry name" value="UPP_synth-like_sf"/>
</dbReference>
<feature type="binding site" evidence="3">
    <location>
        <position position="31"/>
    </location>
    <ligand>
        <name>substrate</name>
    </ligand>
</feature>
<sequence>MSEQKPLGRLQGQSLDMPEHVAVILDGNRRWAQRHGLPAVEGYRRGAVQVSNLWDWCEELGIGYVTVWVLSLDNLRRSDEAVRALLEVITTGLRELADQRRWRIRPIGVLEALPDRTQDLLSGIEADTADIQGMVANVAIAYDGRQEIAQAARALMNEHSSGAVSPGRAVPGPIVDESELARHLYTAGQPDPDLVIRTSGEQRLSGFMPWQTAYAEYHFAPVCWPDFSRGDFDDALSVYAKRQRRSGL</sequence>
<dbReference type="SUPFAM" id="SSF64005">
    <property type="entry name" value="Undecaprenyl diphosphate synthase"/>
    <property type="match status" value="1"/>
</dbReference>